<proteinExistence type="predicted"/>
<dbReference type="Proteomes" id="UP000248484">
    <property type="component" value="Chromosome 10"/>
</dbReference>
<reference evidence="3" key="1">
    <citation type="submission" date="2025-08" db="UniProtKB">
        <authorList>
            <consortium name="RefSeq"/>
        </authorList>
    </citation>
    <scope>IDENTIFICATION</scope>
    <source>
        <tissue evidence="3">Muscle</tissue>
    </source>
</reference>
<evidence type="ECO:0000313" key="3">
    <source>
        <dbReference type="RefSeq" id="XP_028350568.1"/>
    </source>
</evidence>
<dbReference type="AlphaFoldDB" id="A0A455BRW4"/>
<dbReference type="GeneID" id="102977244"/>
<feature type="region of interest" description="Disordered" evidence="1">
    <location>
        <begin position="112"/>
        <end position="132"/>
    </location>
</feature>
<keyword evidence="2" id="KW-1185">Reference proteome</keyword>
<evidence type="ECO:0000313" key="2">
    <source>
        <dbReference type="Proteomes" id="UP000248484"/>
    </source>
</evidence>
<organism evidence="2 3">
    <name type="scientific">Physeter macrocephalus</name>
    <name type="common">Sperm whale</name>
    <name type="synonym">Physeter catodon</name>
    <dbReference type="NCBI Taxonomy" id="9755"/>
    <lineage>
        <taxon>Eukaryota</taxon>
        <taxon>Metazoa</taxon>
        <taxon>Chordata</taxon>
        <taxon>Craniata</taxon>
        <taxon>Vertebrata</taxon>
        <taxon>Euteleostomi</taxon>
        <taxon>Mammalia</taxon>
        <taxon>Eutheria</taxon>
        <taxon>Laurasiatheria</taxon>
        <taxon>Artiodactyla</taxon>
        <taxon>Whippomorpha</taxon>
        <taxon>Cetacea</taxon>
        <taxon>Odontoceti</taxon>
        <taxon>Physeteridae</taxon>
        <taxon>Physeter</taxon>
    </lineage>
</organism>
<dbReference type="RefSeq" id="XP_028350568.1">
    <property type="nucleotide sequence ID" value="XM_028494767.2"/>
</dbReference>
<evidence type="ECO:0000256" key="1">
    <source>
        <dbReference type="SAM" id="MobiDB-lite"/>
    </source>
</evidence>
<gene>
    <name evidence="3" type="primary">SFT2D1</name>
</gene>
<protein>
    <submittedName>
        <fullName evidence="3">Vesicle transport protein SFT2A isoform X2</fullName>
    </submittedName>
</protein>
<name>A0A455BRW4_PHYMC</name>
<sequence>MEKLRRVLSGQDDEEQGLTTQHDLECRKDKHRLRNALCVNLLHEKMKKQWVQMKTPDLEFQQDLENPKRKALLSGRRARRREAWADPPCLRFRELSPTSSSARHTEPLVEFAGLPPIAGPQAPRFRAHGGLP</sequence>
<dbReference type="CTD" id="113402"/>
<accession>A0A455BRW4</accession>